<dbReference type="Gene3D" id="3.40.50.300">
    <property type="entry name" value="P-loop containing nucleotide triphosphate hydrolases"/>
    <property type="match status" value="1"/>
</dbReference>
<dbReference type="GO" id="GO:0005525">
    <property type="term" value="F:GTP binding"/>
    <property type="evidence" value="ECO:0007669"/>
    <property type="project" value="InterPro"/>
</dbReference>
<dbReference type="Pfam" id="PF01926">
    <property type="entry name" value="MMR_HSR1"/>
    <property type="match status" value="1"/>
</dbReference>
<evidence type="ECO:0000313" key="3">
    <source>
        <dbReference type="Proteomes" id="UP001146670"/>
    </source>
</evidence>
<dbReference type="InterPro" id="IPR006073">
    <property type="entry name" value="GTP-bd"/>
</dbReference>
<dbReference type="AlphaFoldDB" id="A0A9X3JG60"/>
<reference evidence="2" key="1">
    <citation type="submission" date="2022-12" db="EMBL/GenBank/DDBJ databases">
        <title>Description and comparative metabolic analysis of Aerococcus sp. nov., isolated from the feces of a pig.</title>
        <authorList>
            <person name="Chang Y.-H."/>
        </authorList>
    </citation>
    <scope>NUCLEOTIDE SEQUENCE</scope>
    <source>
        <strain evidence="2">YH-aer222</strain>
    </source>
</reference>
<dbReference type="Proteomes" id="UP001146670">
    <property type="component" value="Unassembled WGS sequence"/>
</dbReference>
<comment type="caution">
    <text evidence="2">The sequence shown here is derived from an EMBL/GenBank/DDBJ whole genome shotgun (WGS) entry which is preliminary data.</text>
</comment>
<dbReference type="PANTHER" id="PTHR46434">
    <property type="entry name" value="GENETIC INTERACTOR OF PROHIBITINS 3, MITOCHONDRIAL"/>
    <property type="match status" value="1"/>
</dbReference>
<protein>
    <submittedName>
        <fullName evidence="2">Ribosome biogenesis GTPase YqeH</fullName>
    </submittedName>
</protein>
<dbReference type="EMBL" id="JAPRFR010000002">
    <property type="protein sequence ID" value="MCZ0726015.1"/>
    <property type="molecule type" value="Genomic_DNA"/>
</dbReference>
<dbReference type="InterPro" id="IPR027417">
    <property type="entry name" value="P-loop_NTPase"/>
</dbReference>
<dbReference type="SUPFAM" id="SSF52540">
    <property type="entry name" value="P-loop containing nucleoside triphosphate hydrolases"/>
    <property type="match status" value="1"/>
</dbReference>
<sequence length="371" mass="41494">MTKEEAVYCIGCGARLQSEQAGERGYTPQSSYDKGIETGELYCQRCFKLRHYNQLEKVSTSEDEFLALLNDLSNKDALIVNVIDIFDVSGSIISGLNRFTGDNPVLLVANKLDLLPKSLNPNRLQNWLQGQLKDLGIKVDDILLLSAKKRKAVDELLDKIESMRHGKDVYIMGVTNVGKSTIINRLLQSTGVDAQVITTSQYPGTTLDLIEIPFEDDSVLVDTPGIIHSNQMTSLLDLDDLKLVMPADELRPRTYQLNDQQTLFMGGLARFDYLSGEKMGITAYFSRRLDIHRRKLEGSDEFYDKHLGGLLTPPQAGTIAEFPTLVRREFHIRENTDLVISGLGWLNIPKAADIAIHVPRGIAVYLRSPLI</sequence>
<dbReference type="InterPro" id="IPR030378">
    <property type="entry name" value="G_CP_dom"/>
</dbReference>
<dbReference type="PANTHER" id="PTHR46434:SF1">
    <property type="entry name" value="GENETIC INTERACTOR OF PROHIBITINS 3, MITOCHONDRIAL"/>
    <property type="match status" value="1"/>
</dbReference>
<evidence type="ECO:0000259" key="1">
    <source>
        <dbReference type="PROSITE" id="PS51721"/>
    </source>
</evidence>
<feature type="domain" description="CP-type G" evidence="1">
    <location>
        <begin position="52"/>
        <end position="229"/>
    </location>
</feature>
<gene>
    <name evidence="2" type="primary">yqeH</name>
    <name evidence="2" type="ORF">OW157_05445</name>
</gene>
<dbReference type="NCBIfam" id="TIGR03597">
    <property type="entry name" value="GTPase_YqeH"/>
    <property type="match status" value="1"/>
</dbReference>
<dbReference type="InterPro" id="IPR019988">
    <property type="entry name" value="GTP-bd_ribosome_bgen_YqeH"/>
</dbReference>
<dbReference type="RefSeq" id="WP_268752343.1">
    <property type="nucleotide sequence ID" value="NZ_JAPRFQ010000002.1"/>
</dbReference>
<dbReference type="Pfam" id="PF21516">
    <property type="entry name" value="YqeH-like_C"/>
    <property type="match status" value="1"/>
</dbReference>
<name>A0A9X3JG60_9LACT</name>
<dbReference type="PROSITE" id="PS51721">
    <property type="entry name" value="G_CP"/>
    <property type="match status" value="1"/>
</dbReference>
<proteinExistence type="predicted"/>
<dbReference type="CDD" id="cd01855">
    <property type="entry name" value="YqeH"/>
    <property type="match status" value="1"/>
</dbReference>
<keyword evidence="3" id="KW-1185">Reference proteome</keyword>
<accession>A0A9X3JG60</accession>
<dbReference type="InterPro" id="IPR050896">
    <property type="entry name" value="Mito_lipid_metab_GTPase"/>
</dbReference>
<evidence type="ECO:0000313" key="2">
    <source>
        <dbReference type="EMBL" id="MCZ0726015.1"/>
    </source>
</evidence>
<organism evidence="2 3">
    <name type="scientific">Aerococcus kribbianus</name>
    <dbReference type="NCBI Taxonomy" id="2999064"/>
    <lineage>
        <taxon>Bacteria</taxon>
        <taxon>Bacillati</taxon>
        <taxon>Bacillota</taxon>
        <taxon>Bacilli</taxon>
        <taxon>Lactobacillales</taxon>
        <taxon>Aerococcaceae</taxon>
        <taxon>Aerococcus</taxon>
    </lineage>
</organism>
<dbReference type="InterPro" id="IPR048422">
    <property type="entry name" value="NOA1/YqeH-like_C"/>
</dbReference>